<reference evidence="3 5" key="1">
    <citation type="submission" date="2024-09" db="EMBL/GenBank/DDBJ databases">
        <title>Chromosome-scale assembly of Riccia fluitans.</title>
        <authorList>
            <person name="Paukszto L."/>
            <person name="Sawicki J."/>
            <person name="Karawczyk K."/>
            <person name="Piernik-Szablinska J."/>
            <person name="Szczecinska M."/>
            <person name="Mazdziarz M."/>
        </authorList>
    </citation>
    <scope>NUCLEOTIDE SEQUENCE [LARGE SCALE GENOMIC DNA]</scope>
    <source>
        <strain evidence="3">Rf_01</strain>
        <tissue evidence="3">Aerial parts of the thallus</tissue>
    </source>
</reference>
<dbReference type="Proteomes" id="UP001605036">
    <property type="component" value="Unassembled WGS sequence"/>
</dbReference>
<accession>A0ABD1XEG6</accession>
<feature type="region of interest" description="Disordered" evidence="1">
    <location>
        <begin position="1"/>
        <end position="29"/>
    </location>
</feature>
<evidence type="ECO:0000256" key="1">
    <source>
        <dbReference type="SAM" id="MobiDB-lite"/>
    </source>
</evidence>
<dbReference type="PANTHER" id="PTHR33133:SF1">
    <property type="entry name" value="EXPRESSED PROTEIN-RELATED"/>
    <property type="match status" value="1"/>
</dbReference>
<feature type="transmembrane region" description="Helical" evidence="2">
    <location>
        <begin position="110"/>
        <end position="132"/>
    </location>
</feature>
<protein>
    <recommendedName>
        <fullName evidence="6">Transmembrane protein</fullName>
    </recommendedName>
</protein>
<dbReference type="EMBL" id="JBHFFA010000001">
    <property type="protein sequence ID" value="KAL2651586.1"/>
    <property type="molecule type" value="Genomic_DNA"/>
</dbReference>
<feature type="transmembrane region" description="Helical" evidence="2">
    <location>
        <begin position="252"/>
        <end position="278"/>
    </location>
</feature>
<dbReference type="EMBL" id="JBHFFA010000024">
    <property type="protein sequence ID" value="KAL2603222.1"/>
    <property type="molecule type" value="Genomic_DNA"/>
</dbReference>
<keyword evidence="5" id="KW-1185">Reference proteome</keyword>
<gene>
    <name evidence="3" type="ORF">R1flu_013167</name>
    <name evidence="4" type="ORF">R1flu_019714</name>
</gene>
<proteinExistence type="predicted"/>
<keyword evidence="2" id="KW-0472">Membrane</keyword>
<evidence type="ECO:0000313" key="5">
    <source>
        <dbReference type="Proteomes" id="UP001605036"/>
    </source>
</evidence>
<feature type="transmembrane region" description="Helical" evidence="2">
    <location>
        <begin position="357"/>
        <end position="379"/>
    </location>
</feature>
<feature type="transmembrane region" description="Helical" evidence="2">
    <location>
        <begin position="220"/>
        <end position="245"/>
    </location>
</feature>
<evidence type="ECO:0000313" key="4">
    <source>
        <dbReference type="EMBL" id="KAL2651586.1"/>
    </source>
</evidence>
<keyword evidence="2" id="KW-0812">Transmembrane</keyword>
<feature type="transmembrane region" description="Helical" evidence="2">
    <location>
        <begin position="316"/>
        <end position="337"/>
    </location>
</feature>
<evidence type="ECO:0008006" key="6">
    <source>
        <dbReference type="Google" id="ProtNLM"/>
    </source>
</evidence>
<evidence type="ECO:0000256" key="2">
    <source>
        <dbReference type="SAM" id="Phobius"/>
    </source>
</evidence>
<evidence type="ECO:0000313" key="3">
    <source>
        <dbReference type="EMBL" id="KAL2603222.1"/>
    </source>
</evidence>
<sequence length="408" mass="45186">MGAPLEGRLSHAVVPSFDSPQSNREARPLQQPDLAELEGRGLENGNLLGSDHHRHCAVVADSNHSSSSERVVPSWEGDHRPRKRFNGLLPLDTLDIMREAARLLRRHSDLLTTLTAVLICPISIIVLTHVLVTHKIIDWLAVRVEMSMLEGSPATEFHTPQMKFIYQKLAEFWVTSVVSFPLAVTMDSLAKASVVYTVASTYAGLKVSFGDILHRVVPRVWFRLAMTYIFCCLLFVALGVVVILGMQLLNGVFVALNVSSVIAFALVCTIGLLCGGIFLFGRMLLNVATSACVLEDLVGFKALVRTFFLIQGRMQVGIWSYIVPASCTAFLALLFAYRVTDSNEYTEYNSSASWEGPLLVLMHSFVYLFDHIMSTVFYFTCPTFSSIDNIDSHPEFSAELAVVSLESD</sequence>
<dbReference type="PANTHER" id="PTHR33133">
    <property type="entry name" value="OS08G0107100 PROTEIN-RELATED"/>
    <property type="match status" value="1"/>
</dbReference>
<name>A0ABD1XEG6_9MARC</name>
<comment type="caution">
    <text evidence="3">The sequence shown here is derived from an EMBL/GenBank/DDBJ whole genome shotgun (WGS) entry which is preliminary data.</text>
</comment>
<organism evidence="3 5">
    <name type="scientific">Riccia fluitans</name>
    <dbReference type="NCBI Taxonomy" id="41844"/>
    <lineage>
        <taxon>Eukaryota</taxon>
        <taxon>Viridiplantae</taxon>
        <taxon>Streptophyta</taxon>
        <taxon>Embryophyta</taxon>
        <taxon>Marchantiophyta</taxon>
        <taxon>Marchantiopsida</taxon>
        <taxon>Marchantiidae</taxon>
        <taxon>Marchantiales</taxon>
        <taxon>Ricciaceae</taxon>
        <taxon>Riccia</taxon>
    </lineage>
</organism>
<keyword evidence="2" id="KW-1133">Transmembrane helix</keyword>
<dbReference type="AlphaFoldDB" id="A0ABD1XEG6"/>